<dbReference type="InterPro" id="IPR003724">
    <property type="entry name" value="CblAdoTrfase_CobA"/>
</dbReference>
<dbReference type="GO" id="GO:0009236">
    <property type="term" value="P:cobalamin biosynthetic process"/>
    <property type="evidence" value="ECO:0007669"/>
    <property type="project" value="InterPro"/>
</dbReference>
<evidence type="ECO:0000313" key="4">
    <source>
        <dbReference type="Proteomes" id="UP000824988"/>
    </source>
</evidence>
<dbReference type="Proteomes" id="UP000824988">
    <property type="component" value="Chromosome"/>
</dbReference>
<reference evidence="3" key="1">
    <citation type="submission" date="2019-06" db="EMBL/GenBank/DDBJ databases">
        <title>Complete genome sequence of Methylogaea oryzae strain JCM16910.</title>
        <authorList>
            <person name="Asakawa S."/>
        </authorList>
    </citation>
    <scope>NUCLEOTIDE SEQUENCE</scope>
    <source>
        <strain evidence="3">E10</strain>
    </source>
</reference>
<accession>A0A8D4VMU4</accession>
<comment type="similarity">
    <text evidence="1">Belongs to the Cob(I)alamin adenosyltransferase family.</text>
</comment>
<sequence>MALNEQEEHQRRAQRHKEGFERKVAAAQKEKGLLIVNTGPGKGKTTAAFGMGLRVLGHGGRLGIVQFIKGALDSAERRLFEQQPGCDFRVVGEGYTWNTQSRERDTATAAQGWAEAMRMMADPSYAMVILDEINVVLHYGYLDLDEVLAVFAARRPMLHVVCTGRNAPPALIEQADLVSEMRALKHPFREQGVKAQPGVEF</sequence>
<dbReference type="CDD" id="cd00561">
    <property type="entry name" value="CobA_ACA"/>
    <property type="match status" value="1"/>
</dbReference>
<dbReference type="AlphaFoldDB" id="A0A8D4VMU4"/>
<name>A0A8D4VMU4_9GAMM</name>
<keyword evidence="1" id="KW-0067">ATP-binding</keyword>
<keyword evidence="1" id="KW-0547">Nucleotide-binding</keyword>
<comment type="subcellular location">
    <subcellularLocation>
        <location evidence="1">Cytoplasm</location>
    </subcellularLocation>
</comment>
<dbReference type="GO" id="GO:0005524">
    <property type="term" value="F:ATP binding"/>
    <property type="evidence" value="ECO:0007669"/>
    <property type="project" value="InterPro"/>
</dbReference>
<feature type="region of interest" description="Disordered" evidence="2">
    <location>
        <begin position="1"/>
        <end position="20"/>
    </location>
</feature>
<gene>
    <name evidence="3" type="primary">cobO</name>
    <name evidence="3" type="ORF">MoryE10_10820</name>
</gene>
<keyword evidence="1" id="KW-0963">Cytoplasm</keyword>
<evidence type="ECO:0000256" key="1">
    <source>
        <dbReference type="PIRNR" id="PIRNR015617"/>
    </source>
</evidence>
<keyword evidence="1" id="KW-0808">Transferase</keyword>
<comment type="pathway">
    <text evidence="1">Cofactor biosynthesis; adenosylcobalamin biosynthesis; adenosylcobalamin from cob(II)yrinate a,c-diamide: step 2/7.</text>
</comment>
<keyword evidence="1" id="KW-0627">Porphyrin biosynthesis</keyword>
<dbReference type="KEGG" id="moz:MoryE10_10820"/>
<dbReference type="Pfam" id="PF02572">
    <property type="entry name" value="CobA_CobO_BtuR"/>
    <property type="match status" value="1"/>
</dbReference>
<comment type="function">
    <text evidence="1">Required for both de novo synthesis of the corrin ring for the assimilation of exogenous corrinoids. Participates in the adenosylation of a variety of incomplete and complete corrinoids.</text>
</comment>
<dbReference type="PIRSF" id="PIRSF015617">
    <property type="entry name" value="Adensltrnsf_CobA"/>
    <property type="match status" value="1"/>
</dbReference>
<keyword evidence="4" id="KW-1185">Reference proteome</keyword>
<dbReference type="EMBL" id="AP019782">
    <property type="protein sequence ID" value="BBL70476.1"/>
    <property type="molecule type" value="Genomic_DNA"/>
</dbReference>
<dbReference type="GO" id="GO:0008817">
    <property type="term" value="F:corrinoid adenosyltransferase activity"/>
    <property type="evidence" value="ECO:0007669"/>
    <property type="project" value="InterPro"/>
</dbReference>
<dbReference type="EC" id="2.5.1.17" evidence="1"/>
<protein>
    <recommendedName>
        <fullName evidence="1">Corrinoid adenosyltransferase</fullName>
        <ecNumber evidence="1">2.5.1.17</ecNumber>
    </recommendedName>
    <alternativeName>
        <fullName evidence="1">Cob(II)alamin adenosyltransferase</fullName>
    </alternativeName>
    <alternativeName>
        <fullName evidence="1">Cob(II)yrinic acid a,c-diamide adenosyltransferase</fullName>
    </alternativeName>
</protein>
<dbReference type="NCBIfam" id="TIGR00708">
    <property type="entry name" value="cobA"/>
    <property type="match status" value="1"/>
</dbReference>
<keyword evidence="1" id="KW-0169">Cobalamin biosynthesis</keyword>
<evidence type="ECO:0000313" key="3">
    <source>
        <dbReference type="EMBL" id="BBL70476.1"/>
    </source>
</evidence>
<dbReference type="PANTHER" id="PTHR46638:SF1">
    <property type="entry name" value="CORRINOID ADENOSYLTRANSFERASE"/>
    <property type="match status" value="1"/>
</dbReference>
<dbReference type="RefSeq" id="WP_221048446.1">
    <property type="nucleotide sequence ID" value="NZ_AP019782.1"/>
</dbReference>
<dbReference type="NCBIfam" id="NF004637">
    <property type="entry name" value="PRK05986.1"/>
    <property type="match status" value="1"/>
</dbReference>
<comment type="catalytic activity">
    <reaction evidence="1">
        <text>2 cob(II)alamin + reduced [electron-transfer flavoprotein] + 2 ATP = 2 adenosylcob(III)alamin + 2 triphosphate + oxidized [electron-transfer flavoprotein] + 3 H(+)</text>
        <dbReference type="Rhea" id="RHEA:28671"/>
        <dbReference type="Rhea" id="RHEA-COMP:10685"/>
        <dbReference type="Rhea" id="RHEA-COMP:10686"/>
        <dbReference type="ChEBI" id="CHEBI:15378"/>
        <dbReference type="ChEBI" id="CHEBI:16304"/>
        <dbReference type="ChEBI" id="CHEBI:18036"/>
        <dbReference type="ChEBI" id="CHEBI:18408"/>
        <dbReference type="ChEBI" id="CHEBI:30616"/>
        <dbReference type="ChEBI" id="CHEBI:57692"/>
        <dbReference type="ChEBI" id="CHEBI:58307"/>
        <dbReference type="EC" id="2.5.1.17"/>
    </reaction>
</comment>
<evidence type="ECO:0000256" key="2">
    <source>
        <dbReference type="SAM" id="MobiDB-lite"/>
    </source>
</evidence>
<comment type="catalytic activity">
    <reaction evidence="1">
        <text>2 cob(II)yrinate a,c diamide + reduced [electron-transfer flavoprotein] + 2 ATP = 2 adenosylcob(III)yrinate a,c-diamide + 2 triphosphate + oxidized [electron-transfer flavoprotein] + 3 H(+)</text>
        <dbReference type="Rhea" id="RHEA:11528"/>
        <dbReference type="Rhea" id="RHEA-COMP:10685"/>
        <dbReference type="Rhea" id="RHEA-COMP:10686"/>
        <dbReference type="ChEBI" id="CHEBI:15378"/>
        <dbReference type="ChEBI" id="CHEBI:18036"/>
        <dbReference type="ChEBI" id="CHEBI:30616"/>
        <dbReference type="ChEBI" id="CHEBI:57692"/>
        <dbReference type="ChEBI" id="CHEBI:58307"/>
        <dbReference type="ChEBI" id="CHEBI:58503"/>
        <dbReference type="ChEBI" id="CHEBI:58537"/>
        <dbReference type="EC" id="2.5.1.17"/>
    </reaction>
</comment>
<proteinExistence type="inferred from homology"/>
<organism evidence="3 4">
    <name type="scientific">Methylogaea oryzae</name>
    <dbReference type="NCBI Taxonomy" id="1295382"/>
    <lineage>
        <taxon>Bacteria</taxon>
        <taxon>Pseudomonadati</taxon>
        <taxon>Pseudomonadota</taxon>
        <taxon>Gammaproteobacteria</taxon>
        <taxon>Methylococcales</taxon>
        <taxon>Methylococcaceae</taxon>
        <taxon>Methylogaea</taxon>
    </lineage>
</organism>
<dbReference type="PANTHER" id="PTHR46638">
    <property type="entry name" value="CORRINOID ADENOSYLTRANSFERASE"/>
    <property type="match status" value="1"/>
</dbReference>